<feature type="transmembrane region" description="Helical" evidence="1">
    <location>
        <begin position="427"/>
        <end position="447"/>
    </location>
</feature>
<dbReference type="PANTHER" id="PTHR32063:SF0">
    <property type="entry name" value="SWARMING MOTILITY PROTEIN SWRC"/>
    <property type="match status" value="1"/>
</dbReference>
<evidence type="ECO:0000256" key="1">
    <source>
        <dbReference type="SAM" id="Phobius"/>
    </source>
</evidence>
<evidence type="ECO:0000313" key="2">
    <source>
        <dbReference type="EMBL" id="SDC47125.1"/>
    </source>
</evidence>
<dbReference type="SUPFAM" id="SSF82866">
    <property type="entry name" value="Multidrug efflux transporter AcrB transmembrane domain"/>
    <property type="match status" value="2"/>
</dbReference>
<feature type="transmembrane region" description="Helical" evidence="1">
    <location>
        <begin position="863"/>
        <end position="883"/>
    </location>
</feature>
<keyword evidence="1" id="KW-0472">Membrane</keyword>
<dbReference type="SUPFAM" id="SSF82693">
    <property type="entry name" value="Multidrug efflux transporter AcrB pore domain, PN1, PN2, PC1 and PC2 subdomains"/>
    <property type="match status" value="1"/>
</dbReference>
<feature type="transmembrane region" description="Helical" evidence="1">
    <location>
        <begin position="968"/>
        <end position="992"/>
    </location>
</feature>
<dbReference type="Gene3D" id="1.20.1640.10">
    <property type="entry name" value="Multidrug efflux transporter AcrB transmembrane domain"/>
    <property type="match status" value="2"/>
</dbReference>
<feature type="transmembrane region" description="Helical" evidence="1">
    <location>
        <begin position="330"/>
        <end position="349"/>
    </location>
</feature>
<feature type="transmembrane region" description="Helical" evidence="1">
    <location>
        <begin position="356"/>
        <end position="376"/>
    </location>
</feature>
<proteinExistence type="predicted"/>
<dbReference type="AlphaFoldDB" id="A0A1G6LWL2"/>
<name>A0A1G6LWL2_9BACI</name>
<feature type="transmembrane region" description="Helical" evidence="1">
    <location>
        <begin position="889"/>
        <end position="914"/>
    </location>
</feature>
<evidence type="ECO:0000313" key="3">
    <source>
        <dbReference type="Proteomes" id="UP000242662"/>
    </source>
</evidence>
<keyword evidence="3" id="KW-1185">Reference proteome</keyword>
<dbReference type="InterPro" id="IPR001036">
    <property type="entry name" value="Acrflvin-R"/>
</dbReference>
<keyword evidence="1" id="KW-1133">Transmembrane helix</keyword>
<feature type="transmembrane region" description="Helical" evidence="1">
    <location>
        <begin position="935"/>
        <end position="956"/>
    </location>
</feature>
<feature type="transmembrane region" description="Helical" evidence="1">
    <location>
        <begin position="518"/>
        <end position="538"/>
    </location>
</feature>
<dbReference type="Gene3D" id="3.30.70.1440">
    <property type="entry name" value="Multidrug efflux transporter AcrB pore domain"/>
    <property type="match status" value="1"/>
</dbReference>
<dbReference type="Gene3D" id="3.30.70.1430">
    <property type="entry name" value="Multidrug efflux transporter AcrB pore domain"/>
    <property type="match status" value="2"/>
</dbReference>
<gene>
    <name evidence="2" type="ORF">SAMN05421737_10911</name>
</gene>
<dbReference type="SUPFAM" id="SSF82714">
    <property type="entry name" value="Multidrug efflux transporter AcrB TolC docking domain, DN and DC subdomains"/>
    <property type="match status" value="1"/>
</dbReference>
<dbReference type="GO" id="GO:0005886">
    <property type="term" value="C:plasma membrane"/>
    <property type="evidence" value="ECO:0007669"/>
    <property type="project" value="TreeGrafter"/>
</dbReference>
<dbReference type="EMBL" id="FMYM01000009">
    <property type="protein sequence ID" value="SDC47125.1"/>
    <property type="molecule type" value="Genomic_DNA"/>
</dbReference>
<organism evidence="2 3">
    <name type="scientific">Shouchella lonarensis</name>
    <dbReference type="NCBI Taxonomy" id="1464122"/>
    <lineage>
        <taxon>Bacteria</taxon>
        <taxon>Bacillati</taxon>
        <taxon>Bacillota</taxon>
        <taxon>Bacilli</taxon>
        <taxon>Bacillales</taxon>
        <taxon>Bacillaceae</taxon>
        <taxon>Shouchella</taxon>
    </lineage>
</organism>
<dbReference type="Gene3D" id="3.30.70.1320">
    <property type="entry name" value="Multidrug efflux transporter AcrB pore domain like"/>
    <property type="match status" value="1"/>
</dbReference>
<reference evidence="3" key="1">
    <citation type="submission" date="2016-09" db="EMBL/GenBank/DDBJ databases">
        <authorList>
            <person name="Varghese N."/>
            <person name="Submissions S."/>
        </authorList>
    </citation>
    <scope>NUCLEOTIDE SEQUENCE [LARGE SCALE GENOMIC DNA]</scope>
    <source>
        <strain evidence="3">25nlg</strain>
    </source>
</reference>
<dbReference type="Pfam" id="PF00873">
    <property type="entry name" value="ACR_tran"/>
    <property type="match status" value="1"/>
</dbReference>
<dbReference type="PRINTS" id="PR00702">
    <property type="entry name" value="ACRIFLAVINRP"/>
</dbReference>
<dbReference type="InterPro" id="IPR027463">
    <property type="entry name" value="AcrB_DN_DC_subdom"/>
</dbReference>
<feature type="transmembrane region" description="Helical" evidence="1">
    <location>
        <begin position="382"/>
        <end position="407"/>
    </location>
</feature>
<dbReference type="RefSeq" id="WP_141769883.1">
    <property type="nucleotide sequence ID" value="NZ_FMYM01000009.1"/>
</dbReference>
<feature type="transmembrane region" description="Helical" evidence="1">
    <location>
        <begin position="453"/>
        <end position="486"/>
    </location>
</feature>
<protein>
    <submittedName>
        <fullName evidence="2">Hydrophobic/amphiphilic exporter-1, HAE1 family</fullName>
    </submittedName>
</protein>
<dbReference type="Proteomes" id="UP000242662">
    <property type="component" value="Unassembled WGS sequence"/>
</dbReference>
<accession>A0A1G6LWL2</accession>
<dbReference type="Gene3D" id="3.30.2090.10">
    <property type="entry name" value="Multidrug efflux transporter AcrB TolC docking domain, DN and DC subdomains"/>
    <property type="match status" value="2"/>
</dbReference>
<dbReference type="OrthoDB" id="9757876at2"/>
<sequence>MKWLLNGLLKRNLVVALAVIATIVFGAWGASKLDMELMPEMSIDQAGVTLYAGSMSALELEEVTKELEQQIDSLDDVDTYYSTTSDGLIELSVVFKEGTVDDAYPALEQVVKSVESDHAKVTESITYSAMGTGDSYFLNFYGENLDELSQKARQMIKPRFEALDEVGSVTVSGAVNREITLKWDDTKLREKGVEPLSIAQRLEEENIGGVLGSINAGDEQVQIRWEEEITNEETLKEIKIRTNNGIEPLGDLVTFSAEGLDDGAAMVWYNGDTNYLSIQLAPSESATDVSLAEAARKELKKIQDEDVLGEAQLTEMIAAGDFITDSIDNVWMNVLIGGALALVILLLFLRHVRATLIMAIAIPTSILLTVGLMWPMGYTINMLSLMGLGLGIGMMVDAAIVILESIFKQMQNGVSRRKAVIDGTREVASAVVASTLTTVVVFIPIAIVGGPMWGIILVLGLVIAIALISSVVISFTVIPVLSNLWLKKSVKHKQHRTKAQVVYAALSGWVTGRMWRSIVVIISFFIMFIVSLVLIFVIPKGLFPTEGGREVQVMVTLEDGVSASEREKTAEAMNELMKNVEGIDENLIIAVSNEMLQVMITLPPEATYDGVYEETVKRFESLEEKHPIVSVGDLMGGGDMTGSGALSVTIQGESLETLTKVGDELVAELEKNDDLRNVGHSMEKQVQTFHVNVDEKALEGAGMVPSEAREAIRLLFDKQPIGMIQSEQGEEVSVYLAPAEKIETKKQLEETEWMTPEGLRPLSDFVSLEEKTAPQQIAHEDGERTLTVSGEYPVMAMDLGAVRALTNEAVSAIDVPDGYEVIQGGDLEELEQAEQDILMILGVAVFLAFVVMAVQFNSMIQPLMVMSVIPVSITGVLLGLFIFQQELNILSGIGMVILVGIILNNAILLVTRINQLREDGMSRHEALVQAGVDRLRPIFMTTLTTAGGMLPLALAIGGSSSYQAPLAIAIISGLLFGTLITLLLIPAVYLVVDTIVSWIKQLFTGKKQGNNLV</sequence>
<keyword evidence="1" id="KW-0812">Transmembrane</keyword>
<dbReference type="PANTHER" id="PTHR32063">
    <property type="match status" value="1"/>
</dbReference>
<dbReference type="STRING" id="1464122.SAMN05421737_10911"/>
<feature type="transmembrane region" description="Helical" evidence="1">
    <location>
        <begin position="837"/>
        <end position="856"/>
    </location>
</feature>
<dbReference type="GO" id="GO:0042910">
    <property type="term" value="F:xenobiotic transmembrane transporter activity"/>
    <property type="evidence" value="ECO:0007669"/>
    <property type="project" value="TreeGrafter"/>
</dbReference>